<comment type="caution">
    <text evidence="8">The sequence shown here is derived from an EMBL/GenBank/DDBJ whole genome shotgun (WGS) entry which is preliminary data.</text>
</comment>
<dbReference type="PANTHER" id="PTHR33307:SF6">
    <property type="entry name" value="ALPHA-RHAMNOSIDASE (EUROFUNG)-RELATED"/>
    <property type="match status" value="1"/>
</dbReference>
<protein>
    <recommendedName>
        <fullName evidence="2">alpha-L-rhamnosidase</fullName>
        <ecNumber evidence="2">3.2.1.40</ecNumber>
    </recommendedName>
</protein>
<evidence type="ECO:0000259" key="7">
    <source>
        <dbReference type="Pfam" id="PF17390"/>
    </source>
</evidence>
<accession>A0A3N1D262</accession>
<dbReference type="PANTHER" id="PTHR33307">
    <property type="entry name" value="ALPHA-RHAMNOSIDASE (EUROFUNG)"/>
    <property type="match status" value="1"/>
</dbReference>
<evidence type="ECO:0000259" key="6">
    <source>
        <dbReference type="Pfam" id="PF17389"/>
    </source>
</evidence>
<dbReference type="Pfam" id="PF05592">
    <property type="entry name" value="Bac_rhamnosid"/>
    <property type="match status" value="1"/>
</dbReference>
<evidence type="ECO:0000259" key="5">
    <source>
        <dbReference type="Pfam" id="PF08531"/>
    </source>
</evidence>
<dbReference type="Pfam" id="PF25788">
    <property type="entry name" value="Ig_Rha78A_N"/>
    <property type="match status" value="1"/>
</dbReference>
<sequence length="875" mass="95788">MSTVLHHSCTGLRVEHARPGAPALTGAARPRLSWRLPAGTTRQHAYQWSAGDWESPWIESADSVLLPWTGPVPAPGERMTWRVRVRTDRGISDWSAPAAWERATAHDGWHAEWIEPHEPVTAEAGNRPAQLLRTEFTLDAAVSRARLRFTAHGIIELFCNGVRVGDQELTPGFTAYRARLQVFEQDVTGLLREGGNVLAAVLSDGWYRGRHGFTRSANGFGERTALLAELTVSHPDAAPTVIGTGRGWGSRPAWFTADLMDGQQEDRRAAHRWWETGAWAPVQVGDEDGYARRSRLITPDAPPVRRIREIVPVSVTRSAHGSHVVDLGENINGWIRLTDLGPEGTEITLVHGEALAADGSVTTDHLRAPDFAGGWRPAGQVDTVISAGRPGDAFEPRHTTHGFRYVQFDGHPGVLGPDDVRGIVVHTDLTETGTFACSDERVGKLHEIAVRSFLGNACDLPTDCPQRERSGFSGDWQVFQPSAAFTHDIAAFSTKWLRDLAADQWDDGTITNISPDPGGSSPLAATNGSVGWGDAIVEVPWQLWRAYGDLGVLAEHYPAMRGWVDRCARIAAGHRHPQRAASHPVPRAHERFLYDTGFHFGEWLEPGVEPRLDPGADHGIVATAYLHLSARRLADIAALLGHDDDRRVYRSIADGARDAWQAEYMLPDGRLTRPSQANYVRALAFDLVPATQRASSAAHLVELIKAADFHLGTGFLTTGLLLPTLADHGHADVAHRVLMSTGVPSWLEMVDRGATTVWERWDGLDEHGAAQMSLNHYSKGAVISFLHTHVAGLRILAPGYRRFLVQPMPGPDLTWARAEHETPYGPACVAWRRTGHRIDVETDVPPGTTALLRLPDGTETELAPGIHRTTGRATP</sequence>
<comment type="catalytic activity">
    <reaction evidence="1">
        <text>Hydrolysis of terminal non-reducing alpha-L-rhamnose residues in alpha-L-rhamnosides.</text>
        <dbReference type="EC" id="3.2.1.40"/>
    </reaction>
</comment>
<evidence type="ECO:0000256" key="3">
    <source>
        <dbReference type="ARBA" id="ARBA00022801"/>
    </source>
</evidence>
<dbReference type="Gene3D" id="1.50.10.10">
    <property type="match status" value="1"/>
</dbReference>
<reference evidence="8 9" key="1">
    <citation type="submission" date="2018-11" db="EMBL/GenBank/DDBJ databases">
        <title>Sequencing the genomes of 1000 actinobacteria strains.</title>
        <authorList>
            <person name="Klenk H.-P."/>
        </authorList>
    </citation>
    <scope>NUCLEOTIDE SEQUENCE [LARGE SCALE GENOMIC DNA]</scope>
    <source>
        <strain evidence="8 9">DSM 44254</strain>
    </source>
</reference>
<feature type="domain" description="Alpha-L-rhamnosidase six-hairpin glycosidase" evidence="6">
    <location>
        <begin position="431"/>
        <end position="790"/>
    </location>
</feature>
<dbReference type="Proteomes" id="UP000272400">
    <property type="component" value="Unassembled WGS sequence"/>
</dbReference>
<dbReference type="Pfam" id="PF08531">
    <property type="entry name" value="Bac_rhamnosid_N"/>
    <property type="match status" value="1"/>
</dbReference>
<dbReference type="Gene3D" id="2.60.120.260">
    <property type="entry name" value="Galactose-binding domain-like"/>
    <property type="match status" value="2"/>
</dbReference>
<name>A0A3N1D262_9ACTN</name>
<dbReference type="InterPro" id="IPR008979">
    <property type="entry name" value="Galactose-bd-like_sf"/>
</dbReference>
<dbReference type="InterPro" id="IPR013783">
    <property type="entry name" value="Ig-like_fold"/>
</dbReference>
<dbReference type="AlphaFoldDB" id="A0A3N1D262"/>
<dbReference type="InterPro" id="IPR035398">
    <property type="entry name" value="Bac_rhamnosid_C"/>
</dbReference>
<dbReference type="InterPro" id="IPR035396">
    <property type="entry name" value="Bac_rhamnosid6H"/>
</dbReference>
<dbReference type="RefSeq" id="WP_123666883.1">
    <property type="nucleotide sequence ID" value="NZ_RJKE01000001.1"/>
</dbReference>
<gene>
    <name evidence="8" type="ORF">EDD29_5243</name>
</gene>
<proteinExistence type="predicted"/>
<feature type="domain" description="Bacterial alpha-L-rhamnosidase N-terminal" evidence="5">
    <location>
        <begin position="141"/>
        <end position="306"/>
    </location>
</feature>
<dbReference type="Pfam" id="PF17390">
    <property type="entry name" value="Bac_rhamnosid_C"/>
    <property type="match status" value="1"/>
</dbReference>
<dbReference type="Pfam" id="PF17389">
    <property type="entry name" value="Bac_rhamnosid6H"/>
    <property type="match status" value="1"/>
</dbReference>
<dbReference type="SUPFAM" id="SSF49785">
    <property type="entry name" value="Galactose-binding domain-like"/>
    <property type="match status" value="1"/>
</dbReference>
<evidence type="ECO:0000313" key="9">
    <source>
        <dbReference type="Proteomes" id="UP000272400"/>
    </source>
</evidence>
<dbReference type="GO" id="GO:0005975">
    <property type="term" value="P:carbohydrate metabolic process"/>
    <property type="evidence" value="ECO:0007669"/>
    <property type="project" value="InterPro"/>
</dbReference>
<feature type="domain" description="Alpha-L-rhamnosidase concanavalin-like" evidence="4">
    <location>
        <begin position="318"/>
        <end position="426"/>
    </location>
</feature>
<dbReference type="OrthoDB" id="9761045at2"/>
<dbReference type="Gene3D" id="2.60.40.10">
    <property type="entry name" value="Immunoglobulins"/>
    <property type="match status" value="1"/>
</dbReference>
<dbReference type="InterPro" id="IPR012341">
    <property type="entry name" value="6hp_glycosidase-like_sf"/>
</dbReference>
<dbReference type="InterPro" id="IPR008928">
    <property type="entry name" value="6-hairpin_glycosidase_sf"/>
</dbReference>
<dbReference type="EC" id="3.2.1.40" evidence="2"/>
<dbReference type="InterPro" id="IPR013737">
    <property type="entry name" value="Bac_rhamnosid_N"/>
</dbReference>
<dbReference type="EMBL" id="RJKE01000001">
    <property type="protein sequence ID" value="ROO87623.1"/>
    <property type="molecule type" value="Genomic_DNA"/>
</dbReference>
<keyword evidence="3" id="KW-0378">Hydrolase</keyword>
<keyword evidence="9" id="KW-1185">Reference proteome</keyword>
<evidence type="ECO:0000256" key="1">
    <source>
        <dbReference type="ARBA" id="ARBA00001445"/>
    </source>
</evidence>
<dbReference type="SUPFAM" id="SSF48208">
    <property type="entry name" value="Six-hairpin glycosidases"/>
    <property type="match status" value="1"/>
</dbReference>
<dbReference type="Gene3D" id="2.60.420.10">
    <property type="entry name" value="Maltose phosphorylase, domain 3"/>
    <property type="match status" value="1"/>
</dbReference>
<evidence type="ECO:0000313" key="8">
    <source>
        <dbReference type="EMBL" id="ROO87623.1"/>
    </source>
</evidence>
<feature type="domain" description="Alpha-L-rhamnosidase C-terminal" evidence="7">
    <location>
        <begin position="792"/>
        <end position="861"/>
    </location>
</feature>
<dbReference type="InterPro" id="IPR008902">
    <property type="entry name" value="Rhamnosid_concanavalin"/>
</dbReference>
<organism evidence="8 9">
    <name type="scientific">Actinocorallia herbida</name>
    <dbReference type="NCBI Taxonomy" id="58109"/>
    <lineage>
        <taxon>Bacteria</taxon>
        <taxon>Bacillati</taxon>
        <taxon>Actinomycetota</taxon>
        <taxon>Actinomycetes</taxon>
        <taxon>Streptosporangiales</taxon>
        <taxon>Thermomonosporaceae</taxon>
        <taxon>Actinocorallia</taxon>
    </lineage>
</organism>
<evidence type="ECO:0000256" key="2">
    <source>
        <dbReference type="ARBA" id="ARBA00012652"/>
    </source>
</evidence>
<dbReference type="GO" id="GO:0030596">
    <property type="term" value="F:alpha-L-rhamnosidase activity"/>
    <property type="evidence" value="ECO:0007669"/>
    <property type="project" value="UniProtKB-EC"/>
</dbReference>
<dbReference type="InterPro" id="IPR016007">
    <property type="entry name" value="Alpha_rhamnosid"/>
</dbReference>
<evidence type="ECO:0000259" key="4">
    <source>
        <dbReference type="Pfam" id="PF05592"/>
    </source>
</evidence>